<feature type="compositionally biased region" description="Polar residues" evidence="1">
    <location>
        <begin position="11"/>
        <end position="25"/>
    </location>
</feature>
<evidence type="ECO:0000256" key="1">
    <source>
        <dbReference type="SAM" id="MobiDB-lite"/>
    </source>
</evidence>
<name>A0A2H1G440_ZYMTR</name>
<dbReference type="EMBL" id="LT854255">
    <property type="protein sequence ID" value="SMR48313.1"/>
    <property type="molecule type" value="Genomic_DNA"/>
</dbReference>
<evidence type="ECO:0000313" key="4">
    <source>
        <dbReference type="Proteomes" id="UP000245764"/>
    </source>
</evidence>
<sequence length="932" mass="104580">MNRRSGDESDASWSDETFLTSDTSAPDNTVASLLATSEVGPPRAGVHPNWQETAAVIDNLCRSTSQHTAEERLAAHSRLVELIHEKQVEGKTSPSDFISVLEAFDEPRDLRFTDFRAYSCAAIDAPPLLKTHLFCEPSTDLHIIHEDDSYMFTYTIRVALAKVRQKYLHPPLPPDHTRLILLHPPTNGVDELNIELVSVAYDDLGTRYQYEALSYHWGSADQGLRTVYVRRNQDNGAAVGVPDSGAQATLRNVASKAHKALIKKIWLRTSLYMALRRLRLPTRPVLLWIDFICIDQDNNKEKEEQVARMVDIYSRANRVVIWLGDDDARSRNAMQFIQDIVKVDSLDGLVADQKTIKSWGDLMHLMQNPWFSRRWVIQEMAYAQQATVHLAEIAIPWDDLRDAVSLFVLNLDKIRTLLQPLLDLSTGLGHGVLLHDHLGSMDFLLRNNLDSLPAKVFIDILDYMFRKPKSGLRPSPMHGLEFLTATLYIYQNSDPRDTIHALRSIAFETSTATIDSTILAPPKPDYTLDLLDVYTGFVRWVVETTGSIDILCRHWALPEREKGATNYPAPVELPSWIRIASDEERSRRGVKSDSLVGLPGQRVYDASKSLRAKVDFSPQHIESPIPVIGGSWQDDLTQEGDAKVAPDGDTDHSSHAKTASSDHQGRSRPIAEDRRKAQNFSGRTFLCSGKLNGHVTAVRPAHTVRPQRSASMSSLDDTDLEQILVVPKSLRRREKDASINVRGILIGSLDWTTDPITDGVVPEVALRKLRAATPGEEVPDQLWRTLVAERGEDGRNTPPWYYRACRYCLTNKSPNGHLNTDKLLTQTQPGIVRAFLQRVQAATWNRRVVEVAVVDSQPLYGLAPARSRKGDLVCVLFGCSVPCVLRLCQEDDGQYYFEFIGEACVYGLMDGEAIASLTGAELELRSYDFRLL</sequence>
<dbReference type="Proteomes" id="UP000245764">
    <property type="component" value="Chromosome 3"/>
</dbReference>
<organism evidence="3 4">
    <name type="scientific">Zymoseptoria tritici ST99CH_1E4</name>
    <dbReference type="NCBI Taxonomy" id="1276532"/>
    <lineage>
        <taxon>Eukaryota</taxon>
        <taxon>Fungi</taxon>
        <taxon>Dikarya</taxon>
        <taxon>Ascomycota</taxon>
        <taxon>Pezizomycotina</taxon>
        <taxon>Dothideomycetes</taxon>
        <taxon>Dothideomycetidae</taxon>
        <taxon>Mycosphaerellales</taxon>
        <taxon>Mycosphaerellaceae</taxon>
        <taxon>Zymoseptoria</taxon>
    </lineage>
</organism>
<evidence type="ECO:0000259" key="2">
    <source>
        <dbReference type="Pfam" id="PF06985"/>
    </source>
</evidence>
<feature type="region of interest" description="Disordered" evidence="1">
    <location>
        <begin position="625"/>
        <end position="670"/>
    </location>
</feature>
<protein>
    <recommendedName>
        <fullName evidence="2">Heterokaryon incompatibility domain-containing protein</fullName>
    </recommendedName>
</protein>
<feature type="compositionally biased region" description="Basic and acidic residues" evidence="1">
    <location>
        <begin position="640"/>
        <end position="654"/>
    </location>
</feature>
<dbReference type="Pfam" id="PF26639">
    <property type="entry name" value="Het-6_barrel"/>
    <property type="match status" value="1"/>
</dbReference>
<feature type="domain" description="Heterokaryon incompatibility" evidence="2">
    <location>
        <begin position="210"/>
        <end position="379"/>
    </location>
</feature>
<dbReference type="Pfam" id="PF06985">
    <property type="entry name" value="HET"/>
    <property type="match status" value="1"/>
</dbReference>
<evidence type="ECO:0000313" key="3">
    <source>
        <dbReference type="EMBL" id="SMR48313.1"/>
    </source>
</evidence>
<feature type="region of interest" description="Disordered" evidence="1">
    <location>
        <begin position="1"/>
        <end position="25"/>
    </location>
</feature>
<proteinExistence type="predicted"/>
<dbReference type="InterPro" id="IPR052895">
    <property type="entry name" value="HetReg/Transcr_Mod"/>
</dbReference>
<gene>
    <name evidence="3" type="ORF">ZT1E4_G3703</name>
</gene>
<reference evidence="4" key="1">
    <citation type="submission" date="2017-05" db="EMBL/GenBank/DDBJ databases">
        <authorList>
            <person name="Song R."/>
            <person name="Chenine A.L."/>
            <person name="Ruprecht R.M."/>
        </authorList>
    </citation>
    <scope>NUCLEOTIDE SEQUENCE [LARGE SCALE GENOMIC DNA]</scope>
</reference>
<dbReference type="PANTHER" id="PTHR24148:SF64">
    <property type="entry name" value="HETEROKARYON INCOMPATIBILITY DOMAIN-CONTAINING PROTEIN"/>
    <property type="match status" value="1"/>
</dbReference>
<dbReference type="InterPro" id="IPR010730">
    <property type="entry name" value="HET"/>
</dbReference>
<accession>A0A2H1G440</accession>
<dbReference type="PANTHER" id="PTHR24148">
    <property type="entry name" value="ANKYRIN REPEAT DOMAIN-CONTAINING PROTEIN 39 HOMOLOG-RELATED"/>
    <property type="match status" value="1"/>
</dbReference>
<dbReference type="AlphaFoldDB" id="A0A2H1G440"/>